<dbReference type="EMBL" id="NTJZ01000013">
    <property type="protein sequence ID" value="PDH32772.1"/>
    <property type="molecule type" value="Genomic_DNA"/>
</dbReference>
<evidence type="ECO:0000256" key="5">
    <source>
        <dbReference type="ARBA" id="ARBA00023136"/>
    </source>
</evidence>
<dbReference type="PANTHER" id="PTHR30086">
    <property type="entry name" value="ARGININE EXPORTER PROTEIN ARGO"/>
    <property type="match status" value="1"/>
</dbReference>
<reference evidence="7 8" key="1">
    <citation type="submission" date="2017-08" db="EMBL/GenBank/DDBJ databases">
        <title>Fine stratification of microbial communities through a metagenomic profile of the photic zone.</title>
        <authorList>
            <person name="Haro-Moreno J.M."/>
            <person name="Lopez-Perez M."/>
            <person name="De La Torre J."/>
            <person name="Picazo A."/>
            <person name="Camacho A."/>
            <person name="Rodriguez-Valera F."/>
        </authorList>
    </citation>
    <scope>NUCLEOTIDE SEQUENCE [LARGE SCALE GENOMIC DNA]</scope>
    <source>
        <strain evidence="7">MED-G28</strain>
    </source>
</reference>
<keyword evidence="3 6" id="KW-0812">Transmembrane</keyword>
<feature type="transmembrane region" description="Helical" evidence="6">
    <location>
        <begin position="6"/>
        <end position="28"/>
    </location>
</feature>
<organism evidence="7 8">
    <name type="scientific">OM182 bacterium MED-G28</name>
    <dbReference type="NCBI Taxonomy" id="1986256"/>
    <lineage>
        <taxon>Bacteria</taxon>
        <taxon>Pseudomonadati</taxon>
        <taxon>Pseudomonadota</taxon>
        <taxon>Gammaproteobacteria</taxon>
        <taxon>OMG group</taxon>
        <taxon>OM182 clade</taxon>
    </lineage>
</organism>
<dbReference type="PANTHER" id="PTHR30086:SF20">
    <property type="entry name" value="ARGININE EXPORTER PROTEIN ARGO-RELATED"/>
    <property type="match status" value="1"/>
</dbReference>
<evidence type="ECO:0000256" key="1">
    <source>
        <dbReference type="ARBA" id="ARBA00004651"/>
    </source>
</evidence>
<name>A0A2A5W8M9_9GAMM</name>
<evidence type="ECO:0000256" key="3">
    <source>
        <dbReference type="ARBA" id="ARBA00022692"/>
    </source>
</evidence>
<feature type="transmembrane region" description="Helical" evidence="6">
    <location>
        <begin position="67"/>
        <end position="85"/>
    </location>
</feature>
<dbReference type="Proteomes" id="UP000219329">
    <property type="component" value="Unassembled WGS sequence"/>
</dbReference>
<evidence type="ECO:0000256" key="2">
    <source>
        <dbReference type="ARBA" id="ARBA00022475"/>
    </source>
</evidence>
<feature type="transmembrane region" description="Helical" evidence="6">
    <location>
        <begin position="40"/>
        <end position="61"/>
    </location>
</feature>
<dbReference type="Pfam" id="PF01810">
    <property type="entry name" value="LysE"/>
    <property type="match status" value="1"/>
</dbReference>
<evidence type="ECO:0000256" key="4">
    <source>
        <dbReference type="ARBA" id="ARBA00022989"/>
    </source>
</evidence>
<keyword evidence="2" id="KW-1003">Cell membrane</keyword>
<comment type="subcellular location">
    <subcellularLocation>
        <location evidence="1">Cell membrane</location>
        <topology evidence="1">Multi-pass membrane protein</topology>
    </subcellularLocation>
</comment>
<feature type="transmembrane region" description="Helical" evidence="6">
    <location>
        <begin position="118"/>
        <end position="137"/>
    </location>
</feature>
<sequence length="203" mass="22255">MEYLAIIVFAVSTCVTPGPNNALIMASGLNYGVRRSLQHFLGICIGFPLMIVAVGLGIAGLFEQFPVLHIILKVVGTAYLCYLAWRIATAPVSKFSETLGKPFSFLQAAAFQWVNPKAWVLAIGATVTFTVISDSYVYQVLTIALIFMFFGSPCTMLWLCFGASLKTILQKPSSVRLFNYSMAVLLIGSLLPVFIELYQQFTA</sequence>
<comment type="caution">
    <text evidence="7">The sequence shown here is derived from an EMBL/GenBank/DDBJ whole genome shotgun (WGS) entry which is preliminary data.</text>
</comment>
<feature type="transmembrane region" description="Helical" evidence="6">
    <location>
        <begin position="177"/>
        <end position="195"/>
    </location>
</feature>
<dbReference type="AlphaFoldDB" id="A0A2A5W8M9"/>
<proteinExistence type="predicted"/>
<accession>A0A2A5W8M9</accession>
<protein>
    <submittedName>
        <fullName evidence="7">Lysine transporter LysE</fullName>
    </submittedName>
</protein>
<dbReference type="GO" id="GO:0033228">
    <property type="term" value="P:cysteine export across plasma membrane"/>
    <property type="evidence" value="ECO:0007669"/>
    <property type="project" value="TreeGrafter"/>
</dbReference>
<keyword evidence="4 6" id="KW-1133">Transmembrane helix</keyword>
<feature type="transmembrane region" description="Helical" evidence="6">
    <location>
        <begin position="143"/>
        <end position="165"/>
    </location>
</feature>
<evidence type="ECO:0000256" key="6">
    <source>
        <dbReference type="SAM" id="Phobius"/>
    </source>
</evidence>
<dbReference type="GO" id="GO:0005886">
    <property type="term" value="C:plasma membrane"/>
    <property type="evidence" value="ECO:0007669"/>
    <property type="project" value="UniProtKB-SubCell"/>
</dbReference>
<gene>
    <name evidence="7" type="ORF">CNF02_10955</name>
</gene>
<evidence type="ECO:0000313" key="8">
    <source>
        <dbReference type="Proteomes" id="UP000219329"/>
    </source>
</evidence>
<dbReference type="GO" id="GO:0015171">
    <property type="term" value="F:amino acid transmembrane transporter activity"/>
    <property type="evidence" value="ECO:0007669"/>
    <property type="project" value="TreeGrafter"/>
</dbReference>
<dbReference type="InterPro" id="IPR001123">
    <property type="entry name" value="LeuE-type"/>
</dbReference>
<evidence type="ECO:0000313" key="7">
    <source>
        <dbReference type="EMBL" id="PDH32772.1"/>
    </source>
</evidence>
<keyword evidence="5 6" id="KW-0472">Membrane</keyword>